<comment type="caution">
    <text evidence="1">The sequence shown here is derived from an EMBL/GenBank/DDBJ whole genome shotgun (WGS) entry which is preliminary data.</text>
</comment>
<dbReference type="RefSeq" id="WP_145611795.1">
    <property type="nucleotide sequence ID" value="NZ_ATTQ01000013.1"/>
</dbReference>
<evidence type="ECO:0000313" key="1">
    <source>
        <dbReference type="EMBL" id="TVZ63100.1"/>
    </source>
</evidence>
<dbReference type="EMBL" id="VISO01000003">
    <property type="protein sequence ID" value="TVZ63100.1"/>
    <property type="molecule type" value="Genomic_DNA"/>
</dbReference>
<proteinExistence type="predicted"/>
<sequence length="187" mass="21220">MFVFSRVHDERFRFLKRRHFAATTSKLFHSIYCVGPTIFRDQLAHDVACPLDVDADVTSWSCMPIALDQGDDRYQPDFLVERAEGSILIDGHRREGPRQAGFVQLLWWRDIATKQLSSAEIALSQAAWFMKLTQAEFWHWRWTSDPRLSPSKALYGAAIEHIDAATISLSAAAQPLDDGVRAEADAQ</sequence>
<dbReference type="AlphaFoldDB" id="A0A559SL79"/>
<protein>
    <submittedName>
        <fullName evidence="1">Uncharacterized protein</fullName>
    </submittedName>
</protein>
<reference evidence="1 2" key="1">
    <citation type="submission" date="2019-06" db="EMBL/GenBank/DDBJ databases">
        <title>Pac Bio to generate improved reference genome sequences for organisms with transposon mutant libraries (support for FEBA project).</title>
        <authorList>
            <person name="Blow M."/>
        </authorList>
    </citation>
    <scope>NUCLEOTIDE SEQUENCE [LARGE SCALE GENOMIC DNA]</scope>
    <source>
        <strain evidence="1 2">USDA 1844</strain>
    </source>
</reference>
<dbReference type="Proteomes" id="UP000319824">
    <property type="component" value="Unassembled WGS sequence"/>
</dbReference>
<gene>
    <name evidence="1" type="ORF">BCL32_3217</name>
</gene>
<accession>A0A559SL79</accession>
<organism evidence="1 2">
    <name type="scientific">Rhizobium mongolense USDA 1844</name>
    <dbReference type="NCBI Taxonomy" id="1079460"/>
    <lineage>
        <taxon>Bacteria</taxon>
        <taxon>Pseudomonadati</taxon>
        <taxon>Pseudomonadota</taxon>
        <taxon>Alphaproteobacteria</taxon>
        <taxon>Hyphomicrobiales</taxon>
        <taxon>Rhizobiaceae</taxon>
        <taxon>Rhizobium/Agrobacterium group</taxon>
        <taxon>Rhizobium</taxon>
    </lineage>
</organism>
<evidence type="ECO:0000313" key="2">
    <source>
        <dbReference type="Proteomes" id="UP000319824"/>
    </source>
</evidence>
<name>A0A559SL79_9HYPH</name>